<gene>
    <name evidence="1" type="ORF">BDU57DRAFT_454576</name>
</gene>
<evidence type="ECO:0000313" key="1">
    <source>
        <dbReference type="EMBL" id="KAF1914681.1"/>
    </source>
</evidence>
<protein>
    <recommendedName>
        <fullName evidence="3">F-box domain-containing protein</fullName>
    </recommendedName>
</protein>
<accession>A0A6A5QG24</accession>
<dbReference type="AlphaFoldDB" id="A0A6A5QG24"/>
<keyword evidence="2" id="KW-1185">Reference proteome</keyword>
<dbReference type="OrthoDB" id="3798190at2759"/>
<organism evidence="1 2">
    <name type="scientific">Ampelomyces quisqualis</name>
    <name type="common">Powdery mildew agent</name>
    <dbReference type="NCBI Taxonomy" id="50730"/>
    <lineage>
        <taxon>Eukaryota</taxon>
        <taxon>Fungi</taxon>
        <taxon>Dikarya</taxon>
        <taxon>Ascomycota</taxon>
        <taxon>Pezizomycotina</taxon>
        <taxon>Dothideomycetes</taxon>
        <taxon>Pleosporomycetidae</taxon>
        <taxon>Pleosporales</taxon>
        <taxon>Pleosporineae</taxon>
        <taxon>Phaeosphaeriaceae</taxon>
        <taxon>Ampelomyces</taxon>
    </lineage>
</organism>
<dbReference type="Proteomes" id="UP000800096">
    <property type="component" value="Unassembled WGS sequence"/>
</dbReference>
<sequence length="106" mass="12037">MNEAFRFLDLPKELRLMVYNFLPIRTTHLRLEPNFDKDDVSWIPSSPNANHNDPHHSITFLHKSLDGVAVMRTCRVIASESSAILRPKLSAMRNAPTRVLVDASAI</sequence>
<evidence type="ECO:0008006" key="3">
    <source>
        <dbReference type="Google" id="ProtNLM"/>
    </source>
</evidence>
<name>A0A6A5QG24_AMPQU</name>
<feature type="non-terminal residue" evidence="1">
    <location>
        <position position="106"/>
    </location>
</feature>
<reference evidence="1" key="1">
    <citation type="journal article" date="2020" name="Stud. Mycol.">
        <title>101 Dothideomycetes genomes: a test case for predicting lifestyles and emergence of pathogens.</title>
        <authorList>
            <person name="Haridas S."/>
            <person name="Albert R."/>
            <person name="Binder M."/>
            <person name="Bloem J."/>
            <person name="Labutti K."/>
            <person name="Salamov A."/>
            <person name="Andreopoulos B."/>
            <person name="Baker S."/>
            <person name="Barry K."/>
            <person name="Bills G."/>
            <person name="Bluhm B."/>
            <person name="Cannon C."/>
            <person name="Castanera R."/>
            <person name="Culley D."/>
            <person name="Daum C."/>
            <person name="Ezra D."/>
            <person name="Gonzalez J."/>
            <person name="Henrissat B."/>
            <person name="Kuo A."/>
            <person name="Liang C."/>
            <person name="Lipzen A."/>
            <person name="Lutzoni F."/>
            <person name="Magnuson J."/>
            <person name="Mondo S."/>
            <person name="Nolan M."/>
            <person name="Ohm R."/>
            <person name="Pangilinan J."/>
            <person name="Park H.-J."/>
            <person name="Ramirez L."/>
            <person name="Alfaro M."/>
            <person name="Sun H."/>
            <person name="Tritt A."/>
            <person name="Yoshinaga Y."/>
            <person name="Zwiers L.-H."/>
            <person name="Turgeon B."/>
            <person name="Goodwin S."/>
            <person name="Spatafora J."/>
            <person name="Crous P."/>
            <person name="Grigoriev I."/>
        </authorList>
    </citation>
    <scope>NUCLEOTIDE SEQUENCE</scope>
    <source>
        <strain evidence="1">HMLAC05119</strain>
    </source>
</reference>
<dbReference type="EMBL" id="ML979137">
    <property type="protein sequence ID" value="KAF1914681.1"/>
    <property type="molecule type" value="Genomic_DNA"/>
</dbReference>
<evidence type="ECO:0000313" key="2">
    <source>
        <dbReference type="Proteomes" id="UP000800096"/>
    </source>
</evidence>
<proteinExistence type="predicted"/>